<dbReference type="SUPFAM" id="SSF52540">
    <property type="entry name" value="P-loop containing nucleoside triphosphate hydrolases"/>
    <property type="match status" value="1"/>
</dbReference>
<dbReference type="InterPro" id="IPR036322">
    <property type="entry name" value="WD40_repeat_dom_sf"/>
</dbReference>
<protein>
    <submittedName>
        <fullName evidence="6">XRE family transcriptional regulator</fullName>
    </submittedName>
</protein>
<feature type="region of interest" description="Disordered" evidence="4">
    <location>
        <begin position="704"/>
        <end position="761"/>
    </location>
</feature>
<comment type="caution">
    <text evidence="6">The sequence shown here is derived from an EMBL/GenBank/DDBJ whole genome shotgun (WGS) entry which is preliminary data.</text>
</comment>
<reference evidence="6 7" key="1">
    <citation type="submission" date="2019-11" db="EMBL/GenBank/DDBJ databases">
        <authorList>
            <person name="Ay H."/>
        </authorList>
    </citation>
    <scope>NUCLEOTIDE SEQUENCE [LARGE SCALE GENOMIC DNA]</scope>
    <source>
        <strain evidence="6 7">BG9H</strain>
    </source>
</reference>
<feature type="repeat" description="WD" evidence="3">
    <location>
        <begin position="629"/>
        <end position="660"/>
    </location>
</feature>
<dbReference type="InterPro" id="IPR015943">
    <property type="entry name" value="WD40/YVTN_repeat-like_dom_sf"/>
</dbReference>
<feature type="repeat" description="WD" evidence="3">
    <location>
        <begin position="1017"/>
        <end position="1058"/>
    </location>
</feature>
<dbReference type="PROSITE" id="PS50294">
    <property type="entry name" value="WD_REPEATS_REGION"/>
    <property type="match status" value="10"/>
</dbReference>
<feature type="domain" description="HTH cro/C1-type" evidence="5">
    <location>
        <begin position="21"/>
        <end position="77"/>
    </location>
</feature>
<feature type="repeat" description="WD" evidence="3">
    <location>
        <begin position="1151"/>
        <end position="1184"/>
    </location>
</feature>
<dbReference type="SUPFAM" id="SSF50978">
    <property type="entry name" value="WD40 repeat-like"/>
    <property type="match status" value="3"/>
</dbReference>
<feature type="repeat" description="WD" evidence="3">
    <location>
        <begin position="1113"/>
        <end position="1139"/>
    </location>
</feature>
<dbReference type="InterPro" id="IPR020472">
    <property type="entry name" value="WD40_PAC1"/>
</dbReference>
<organism evidence="6 7">
    <name type="scientific">Streptomyces anatolicus</name>
    <dbReference type="NCBI Taxonomy" id="2675858"/>
    <lineage>
        <taxon>Bacteria</taxon>
        <taxon>Bacillati</taxon>
        <taxon>Actinomycetota</taxon>
        <taxon>Actinomycetes</taxon>
        <taxon>Kitasatosporales</taxon>
        <taxon>Streptomycetaceae</taxon>
        <taxon>Streptomyces</taxon>
    </lineage>
</organism>
<dbReference type="InterPro" id="IPR049052">
    <property type="entry name" value="nSTAND1"/>
</dbReference>
<keyword evidence="2" id="KW-0677">Repeat</keyword>
<feature type="repeat" description="WD" evidence="3">
    <location>
        <begin position="683"/>
        <end position="707"/>
    </location>
</feature>
<dbReference type="InterPro" id="IPR001680">
    <property type="entry name" value="WD40_rpt"/>
</dbReference>
<accession>A0ABS6YF55</accession>
<dbReference type="PANTHER" id="PTHR19879">
    <property type="entry name" value="TRANSCRIPTION INITIATION FACTOR TFIID"/>
    <property type="match status" value="1"/>
</dbReference>
<evidence type="ECO:0000259" key="5">
    <source>
        <dbReference type="SMART" id="SM00530"/>
    </source>
</evidence>
<dbReference type="SUPFAM" id="SSF47413">
    <property type="entry name" value="lambda repressor-like DNA-binding domains"/>
    <property type="match status" value="1"/>
</dbReference>
<dbReference type="CDD" id="cd00200">
    <property type="entry name" value="WD40"/>
    <property type="match status" value="3"/>
</dbReference>
<proteinExistence type="predicted"/>
<dbReference type="Pfam" id="PF20703">
    <property type="entry name" value="nSTAND1"/>
    <property type="match status" value="1"/>
</dbReference>
<feature type="repeat" description="WD" evidence="3">
    <location>
        <begin position="1196"/>
        <end position="1237"/>
    </location>
</feature>
<dbReference type="PROSITE" id="PS00678">
    <property type="entry name" value="WD_REPEATS_1"/>
    <property type="match status" value="3"/>
</dbReference>
<name>A0ABS6YF55_9ACTN</name>
<dbReference type="InterPro" id="IPR019775">
    <property type="entry name" value="WD40_repeat_CS"/>
</dbReference>
<feature type="repeat" description="WD" evidence="3">
    <location>
        <begin position="934"/>
        <end position="967"/>
    </location>
</feature>
<dbReference type="EMBL" id="WMBF01000002">
    <property type="protein sequence ID" value="MBW5420047.1"/>
    <property type="molecule type" value="Genomic_DNA"/>
</dbReference>
<dbReference type="Pfam" id="PF00400">
    <property type="entry name" value="WD40"/>
    <property type="match status" value="14"/>
</dbReference>
<evidence type="ECO:0000256" key="2">
    <source>
        <dbReference type="ARBA" id="ARBA00022737"/>
    </source>
</evidence>
<dbReference type="InterPro" id="IPR027417">
    <property type="entry name" value="P-loop_NTPase"/>
</dbReference>
<dbReference type="Proteomes" id="UP001197114">
    <property type="component" value="Unassembled WGS sequence"/>
</dbReference>
<keyword evidence="7" id="KW-1185">Reference proteome</keyword>
<evidence type="ECO:0000313" key="6">
    <source>
        <dbReference type="EMBL" id="MBW5420047.1"/>
    </source>
</evidence>
<feature type="repeat" description="WD" evidence="3">
    <location>
        <begin position="972"/>
        <end position="1003"/>
    </location>
</feature>
<dbReference type="PRINTS" id="PR00320">
    <property type="entry name" value="GPROTEINBRPT"/>
</dbReference>
<sequence>MPRGERPLDAQDGPLYAFALGLRRLRQRAGSPPYRTLAEQAHYSVSTLSSAASGQRLPTLAVTLAYVRACDGDVVEWERRWREVAERLGEEASVADAEGDRGASPPYAGLRPFREQDAERFFGREQLVEELAGRLKRQRFVVVIGASGSGKSSLLHAGLVPRLRSTGASVVVLTPGWRPLEECAVRLAGRAGVTAGALYEELRRDPENLGRAVRQATARSGPDSGELVLVVDQFEEIFTLCRDDTERNRFVEALTTAASHGPGRCRVVLGVRADFYAHCTRNAPLVTAMRDAQVPVGPMSLEELRRVVTQPAVRAGLTVEGALLATLTAQAYGQAGVLPLLSHALLQTWRRRRGNALTLAAFEAAGGLEGALARTAEEFYRHLDPEQRDLARAVFVRLTALGEGTEDTRRPVVRAELAGLAGADDGRIAAVLDDAAAARLVTLDREQVELAHEALIRCWPRLYGWLAEDREATRTLRRLTDAAQTWEALGRDAGALYRGARLDLAGALEHRSLSGLERRFLDASLAAREAEQDAARRRIWLRRAAVAVLSVLLVLASVTAFLAVRAQRIVDHQRDTVSSQRAAEKAAALRTLDPALAAQVGLAAYRLAATPEARGSVLSTYATPYSTTLAGQTGRIAALAFGADGRVLAVVGTDRTLRLWRATDPHHPRPLGKPSQPAGQFSAVAVSADSRLLAAGDEDGDVTVWNIGDPRRPRLTARLPGDAGAGAGSGGGPNATANGGVHDGQDAGPDPGRDAGPDAGPVVSLAFAPDGRTLATAARGAIRLWDLAGSRTPRALATRRVPAAVTAGAFTPDGRRLATGHADRTLRLWKTAAPGGKVRPLASLDAPGGEVRAVTFAPGGRRLATGSTDFSVRRWDVKSPREGRVVETLEGHTDTVNALGYSPDGRTLASGSTDATVRRWAVAGPGPAGPPTVFTGHTGGVRALAFHPDGRSLASGSEDQTARLWDLPGPALTGHTSSVYSAAFSPDGRSLATGSYDRTVRLWPLAGGRVPGPSAELTGHKGPVNSVAFRPDGRTLASGSADGSLRLWSVGTTRRPRLLRAVPCRIGHVNAVAFSPDGRTLATGGDTGTVRLWDTTDVRRPRPLASLTAPGGVGSLAFAPDGRTLALAEHDHTVTLWQVGDRRRPVRKAVLTGHSDAVKSVAFSPDGQALASGSEDRTIRLWDLTGPDRPVLRDRLDGYTDGVMSVAFAPDGRTLAAASSDHTTRLYDVTDRTAVELAVLSGHTKAVDTLSFGPDGMLATGSEDWTALLWDTDVQRLTARVCDTVWPAMSRAQWRQYFPQHSFQPPC</sequence>
<feature type="repeat" description="WD" evidence="3">
    <location>
        <begin position="1069"/>
        <end position="1094"/>
    </location>
</feature>
<gene>
    <name evidence="6" type="ORF">GKQ77_00410</name>
</gene>
<feature type="repeat" description="WD" evidence="3">
    <location>
        <begin position="844"/>
        <end position="885"/>
    </location>
</feature>
<dbReference type="SMART" id="SM00320">
    <property type="entry name" value="WD40"/>
    <property type="match status" value="14"/>
</dbReference>
<feature type="compositionally biased region" description="Gly residues" evidence="4">
    <location>
        <begin position="723"/>
        <end position="733"/>
    </location>
</feature>
<evidence type="ECO:0000256" key="1">
    <source>
        <dbReference type="ARBA" id="ARBA00022574"/>
    </source>
</evidence>
<evidence type="ECO:0000256" key="3">
    <source>
        <dbReference type="PROSITE-ProRule" id="PRU00221"/>
    </source>
</evidence>
<dbReference type="PROSITE" id="PS50082">
    <property type="entry name" value="WD_REPEATS_2"/>
    <property type="match status" value="13"/>
</dbReference>
<feature type="repeat" description="WD" evidence="3">
    <location>
        <begin position="1240"/>
        <end position="1280"/>
    </location>
</feature>
<evidence type="ECO:0000256" key="4">
    <source>
        <dbReference type="SAM" id="MobiDB-lite"/>
    </source>
</evidence>
<dbReference type="InterPro" id="IPR001387">
    <property type="entry name" value="Cro/C1-type_HTH"/>
</dbReference>
<evidence type="ECO:0000313" key="7">
    <source>
        <dbReference type="Proteomes" id="UP001197114"/>
    </source>
</evidence>
<dbReference type="SMART" id="SM00530">
    <property type="entry name" value="HTH_XRE"/>
    <property type="match status" value="1"/>
</dbReference>
<feature type="repeat" description="WD" evidence="3">
    <location>
        <begin position="805"/>
        <end position="830"/>
    </location>
</feature>
<feature type="repeat" description="WD" evidence="3">
    <location>
        <begin position="889"/>
        <end position="920"/>
    </location>
</feature>
<dbReference type="PANTHER" id="PTHR19879:SF9">
    <property type="entry name" value="TRANSCRIPTION INITIATION FACTOR TFIID SUBUNIT 5"/>
    <property type="match status" value="1"/>
</dbReference>
<dbReference type="InterPro" id="IPR010982">
    <property type="entry name" value="Lambda_DNA-bd_dom_sf"/>
</dbReference>
<keyword evidence="1 3" id="KW-0853">WD repeat</keyword>
<dbReference type="Gene3D" id="3.40.50.300">
    <property type="entry name" value="P-loop containing nucleotide triphosphate hydrolases"/>
    <property type="match status" value="1"/>
</dbReference>
<dbReference type="Gene3D" id="2.130.10.10">
    <property type="entry name" value="YVTN repeat-like/Quinoprotein amine dehydrogenase"/>
    <property type="match status" value="5"/>
</dbReference>